<dbReference type="Proteomes" id="UP001434883">
    <property type="component" value="Unassembled WGS sequence"/>
</dbReference>
<sequence length="276" mass="31039">INHQYCIIFLLRLYQMKLFPRLLAYLKLWFVCSLKSLIKVSRCEQTIMERAREVIQKEFEEETMDRLRKIKRSVLEPMQGAGSFSSTGNLDLRKKYASMPAAVTLAHIAALEKKLTKNFNIKDFVSLEQGTFLDFLVKHIQALASLLSCPLLEDVNNWSQWEMIFKPSHGPLKDFIESNAETGDKHFTSAVATLDPVGTAGHLVSMVAADGIDNAPTALLANHMENSLAAAVAEEDLSKAEEDVTCYSRVAKFLLRCLTRIPTRTCHALLQQVSGY</sequence>
<reference evidence="1 2" key="1">
    <citation type="submission" date="2021-06" db="EMBL/GenBank/DDBJ databases">
        <authorList>
            <person name="Palmer J.M."/>
        </authorList>
    </citation>
    <scope>NUCLEOTIDE SEQUENCE [LARGE SCALE GENOMIC DNA]</scope>
    <source>
        <strain evidence="1 2">XC_2019</strain>
        <tissue evidence="1">Muscle</tissue>
    </source>
</reference>
<gene>
    <name evidence="1" type="ORF">XENOCAPTIV_003213</name>
</gene>
<keyword evidence="2" id="KW-1185">Reference proteome</keyword>
<proteinExistence type="predicted"/>
<protein>
    <submittedName>
        <fullName evidence="1">Uncharacterized protein</fullName>
    </submittedName>
</protein>
<evidence type="ECO:0000313" key="1">
    <source>
        <dbReference type="EMBL" id="MEQ2190637.1"/>
    </source>
</evidence>
<feature type="non-terminal residue" evidence="1">
    <location>
        <position position="1"/>
    </location>
</feature>
<organism evidence="1 2">
    <name type="scientific">Xenoophorus captivus</name>
    <dbReference type="NCBI Taxonomy" id="1517983"/>
    <lineage>
        <taxon>Eukaryota</taxon>
        <taxon>Metazoa</taxon>
        <taxon>Chordata</taxon>
        <taxon>Craniata</taxon>
        <taxon>Vertebrata</taxon>
        <taxon>Euteleostomi</taxon>
        <taxon>Actinopterygii</taxon>
        <taxon>Neopterygii</taxon>
        <taxon>Teleostei</taxon>
        <taxon>Neoteleostei</taxon>
        <taxon>Acanthomorphata</taxon>
        <taxon>Ovalentaria</taxon>
        <taxon>Atherinomorphae</taxon>
        <taxon>Cyprinodontiformes</taxon>
        <taxon>Goodeidae</taxon>
        <taxon>Xenoophorus</taxon>
    </lineage>
</organism>
<comment type="caution">
    <text evidence="1">The sequence shown here is derived from an EMBL/GenBank/DDBJ whole genome shotgun (WGS) entry which is preliminary data.</text>
</comment>
<accession>A0ABV0Q4B5</accession>
<dbReference type="EMBL" id="JAHRIN010000131">
    <property type="protein sequence ID" value="MEQ2190637.1"/>
    <property type="molecule type" value="Genomic_DNA"/>
</dbReference>
<evidence type="ECO:0000313" key="2">
    <source>
        <dbReference type="Proteomes" id="UP001434883"/>
    </source>
</evidence>
<name>A0ABV0Q4B5_9TELE</name>